<evidence type="ECO:0000256" key="1">
    <source>
        <dbReference type="ARBA" id="ARBA00004496"/>
    </source>
</evidence>
<protein>
    <recommendedName>
        <fullName evidence="4 13">Threonylcarbamoyl-AMP synthase</fullName>
        <shortName evidence="13">TC-AMP synthase</shortName>
        <ecNumber evidence="3 13">2.7.7.87</ecNumber>
    </recommendedName>
    <alternativeName>
        <fullName evidence="11 13">L-threonylcarbamoyladenylate synthase</fullName>
    </alternativeName>
</protein>
<evidence type="ECO:0000256" key="12">
    <source>
        <dbReference type="ARBA" id="ARBA00048366"/>
    </source>
</evidence>
<dbReference type="FunFam" id="3.90.870.10:FF:000008">
    <property type="entry name" value="Threonylcarbamoyl-AMP synthase"/>
    <property type="match status" value="1"/>
</dbReference>
<evidence type="ECO:0000256" key="6">
    <source>
        <dbReference type="ARBA" id="ARBA00022679"/>
    </source>
</evidence>
<dbReference type="Proteomes" id="UP000199659">
    <property type="component" value="Unassembled WGS sequence"/>
</dbReference>
<dbReference type="GO" id="GO:0000049">
    <property type="term" value="F:tRNA binding"/>
    <property type="evidence" value="ECO:0007669"/>
    <property type="project" value="TreeGrafter"/>
</dbReference>
<dbReference type="SUPFAM" id="SSF55821">
    <property type="entry name" value="YrdC/RibB"/>
    <property type="match status" value="1"/>
</dbReference>
<dbReference type="STRING" id="37658.SAMN05661086_00522"/>
<dbReference type="InterPro" id="IPR017945">
    <property type="entry name" value="DHBP_synth_RibB-like_a/b_dom"/>
</dbReference>
<keyword evidence="7 13" id="KW-0819">tRNA processing</keyword>
<dbReference type="GO" id="GO:0005737">
    <property type="term" value="C:cytoplasm"/>
    <property type="evidence" value="ECO:0007669"/>
    <property type="project" value="UniProtKB-SubCell"/>
</dbReference>
<feature type="binding site" evidence="14">
    <location>
        <position position="144"/>
    </location>
    <ligand>
        <name>ATP</name>
        <dbReference type="ChEBI" id="CHEBI:30616"/>
    </ligand>
</feature>
<feature type="binding site" evidence="14">
    <location>
        <position position="182"/>
    </location>
    <ligand>
        <name>L-threonine</name>
        <dbReference type="ChEBI" id="CHEBI:57926"/>
    </ligand>
</feature>
<comment type="function">
    <text evidence="13">Required for the formation of a threonylcarbamoyl group on adenosine at position 37 (t(6)A37) in tRNAs that read codons beginning with adenine.</text>
</comment>
<dbReference type="GO" id="GO:0008033">
    <property type="term" value="P:tRNA processing"/>
    <property type="evidence" value="ECO:0007669"/>
    <property type="project" value="UniProtKB-KW"/>
</dbReference>
<dbReference type="InterPro" id="IPR050156">
    <property type="entry name" value="TC-AMP_synthase_SUA5"/>
</dbReference>
<dbReference type="PANTHER" id="PTHR17490:SF16">
    <property type="entry name" value="THREONYLCARBAMOYL-AMP SYNTHASE"/>
    <property type="match status" value="1"/>
</dbReference>
<dbReference type="InterPro" id="IPR006070">
    <property type="entry name" value="Sua5-like_dom"/>
</dbReference>
<feature type="binding site" evidence="14">
    <location>
        <position position="59"/>
    </location>
    <ligand>
        <name>ATP</name>
        <dbReference type="ChEBI" id="CHEBI:30616"/>
    </ligand>
</feature>
<gene>
    <name evidence="16" type="ORF">SAMN05661086_00522</name>
</gene>
<dbReference type="EC" id="2.7.7.87" evidence="3 13"/>
<dbReference type="GO" id="GO:0006450">
    <property type="term" value="P:regulation of translational fidelity"/>
    <property type="evidence" value="ECO:0007669"/>
    <property type="project" value="TreeGrafter"/>
</dbReference>
<dbReference type="InterPro" id="IPR038385">
    <property type="entry name" value="Sua5/YwlC_C"/>
</dbReference>
<evidence type="ECO:0000313" key="17">
    <source>
        <dbReference type="Proteomes" id="UP000199659"/>
    </source>
</evidence>
<keyword evidence="9 13" id="KW-0547">Nucleotide-binding</keyword>
<evidence type="ECO:0000256" key="4">
    <source>
        <dbReference type="ARBA" id="ARBA00015492"/>
    </source>
</evidence>
<dbReference type="Gene3D" id="3.40.50.11030">
    <property type="entry name" value="Threonylcarbamoyl-AMP synthase, C-terminal domain"/>
    <property type="match status" value="1"/>
</dbReference>
<feature type="binding site" evidence="14">
    <location>
        <position position="63"/>
    </location>
    <ligand>
        <name>ATP</name>
        <dbReference type="ChEBI" id="CHEBI:30616"/>
    </ligand>
</feature>
<keyword evidence="5 13" id="KW-0963">Cytoplasm</keyword>
<keyword evidence="10 13" id="KW-0067">ATP-binding</keyword>
<feature type="binding site" evidence="14">
    <location>
        <position position="36"/>
    </location>
    <ligand>
        <name>L-threonine</name>
        <dbReference type="ChEBI" id="CHEBI:57926"/>
    </ligand>
</feature>
<feature type="binding site" evidence="14">
    <location>
        <position position="196"/>
    </location>
    <ligand>
        <name>ATP</name>
        <dbReference type="ChEBI" id="CHEBI:30616"/>
    </ligand>
</feature>
<keyword evidence="17" id="KW-1185">Reference proteome</keyword>
<feature type="binding site" evidence="14">
    <location>
        <position position="142"/>
    </location>
    <ligand>
        <name>L-threonine</name>
        <dbReference type="ChEBI" id="CHEBI:57926"/>
    </ligand>
</feature>
<feature type="binding site" evidence="14">
    <location>
        <position position="152"/>
    </location>
    <ligand>
        <name>ATP</name>
        <dbReference type="ChEBI" id="CHEBI:30616"/>
    </ligand>
</feature>
<evidence type="ECO:0000256" key="8">
    <source>
        <dbReference type="ARBA" id="ARBA00022695"/>
    </source>
</evidence>
<evidence type="ECO:0000259" key="15">
    <source>
        <dbReference type="PROSITE" id="PS51163"/>
    </source>
</evidence>
<feature type="binding site" evidence="14">
    <location>
        <position position="122"/>
    </location>
    <ligand>
        <name>L-threonine</name>
        <dbReference type="ChEBI" id="CHEBI:57926"/>
    </ligand>
</feature>
<evidence type="ECO:0000256" key="13">
    <source>
        <dbReference type="PIRNR" id="PIRNR004930"/>
    </source>
</evidence>
<comment type="subcellular location">
    <subcellularLocation>
        <location evidence="1 13">Cytoplasm</location>
    </subcellularLocation>
</comment>
<comment type="catalytic activity">
    <reaction evidence="12 13">
        <text>L-threonine + hydrogencarbonate + ATP = L-threonylcarbamoyladenylate + diphosphate + H2O</text>
        <dbReference type="Rhea" id="RHEA:36407"/>
        <dbReference type="ChEBI" id="CHEBI:15377"/>
        <dbReference type="ChEBI" id="CHEBI:17544"/>
        <dbReference type="ChEBI" id="CHEBI:30616"/>
        <dbReference type="ChEBI" id="CHEBI:33019"/>
        <dbReference type="ChEBI" id="CHEBI:57926"/>
        <dbReference type="ChEBI" id="CHEBI:73682"/>
        <dbReference type="EC" id="2.7.7.87"/>
    </reaction>
</comment>
<dbReference type="EMBL" id="FOYZ01000002">
    <property type="protein sequence ID" value="SFR62771.1"/>
    <property type="molecule type" value="Genomic_DNA"/>
</dbReference>
<evidence type="ECO:0000256" key="10">
    <source>
        <dbReference type="ARBA" id="ARBA00022840"/>
    </source>
</evidence>
<evidence type="ECO:0000256" key="9">
    <source>
        <dbReference type="ARBA" id="ARBA00022741"/>
    </source>
</evidence>
<dbReference type="PANTHER" id="PTHR17490">
    <property type="entry name" value="SUA5"/>
    <property type="match status" value="1"/>
</dbReference>
<dbReference type="GO" id="GO:0003725">
    <property type="term" value="F:double-stranded RNA binding"/>
    <property type="evidence" value="ECO:0007669"/>
    <property type="project" value="UniProtKB-UniRule"/>
</dbReference>
<evidence type="ECO:0000256" key="11">
    <source>
        <dbReference type="ARBA" id="ARBA00029774"/>
    </source>
</evidence>
<feature type="binding site" evidence="14">
    <location>
        <position position="118"/>
    </location>
    <ligand>
        <name>ATP</name>
        <dbReference type="ChEBI" id="CHEBI:30616"/>
    </ligand>
</feature>
<dbReference type="OrthoDB" id="9814580at2"/>
<dbReference type="RefSeq" id="WP_092559144.1">
    <property type="nucleotide sequence ID" value="NZ_FOYZ01000002.1"/>
</dbReference>
<accession>A0A1I6I7W1</accession>
<evidence type="ECO:0000256" key="2">
    <source>
        <dbReference type="ARBA" id="ARBA00007663"/>
    </source>
</evidence>
<name>A0A1I6I7W1_9FIRM</name>
<dbReference type="PIRSF" id="PIRSF004930">
    <property type="entry name" value="Tln_factor_SUA5"/>
    <property type="match status" value="1"/>
</dbReference>
<comment type="similarity">
    <text evidence="2 13">Belongs to the SUA5 family.</text>
</comment>
<keyword evidence="6 13" id="KW-0808">Transferase</keyword>
<evidence type="ECO:0000256" key="3">
    <source>
        <dbReference type="ARBA" id="ARBA00012584"/>
    </source>
</evidence>
<feature type="binding site" evidence="14">
    <location>
        <position position="239"/>
    </location>
    <ligand>
        <name>ATP</name>
        <dbReference type="ChEBI" id="CHEBI:30616"/>
    </ligand>
</feature>
<evidence type="ECO:0000256" key="14">
    <source>
        <dbReference type="PIRSR" id="PIRSR004930-1"/>
    </source>
</evidence>
<proteinExistence type="inferred from homology"/>
<dbReference type="InterPro" id="IPR010923">
    <property type="entry name" value="T(6)A37_SUA5"/>
</dbReference>
<sequence length="357" mass="39382">MITKYQVIKEEFKTLEFPEAARILQTGGLVAFPTETVYGLGGNALDARSAQKIYATKGRPSDNPLIIHIADMESLRELVKIVPPKAEKLAEAFWPGPLTMIFEKSDKVPYSTTGGLETVAVRMPSNPIALELIRESGIFIAAPSANTSGRPSPTTAEHVREDLDGKIEMIIDGGAVGIGIESTIVDLTAEVPVILRPGYVTVEMIKGVIGEIEVDKGILQQGVLEGIRPKAPGMKYKHYAPEGELTLFEGEEEDVIFEINQRTKELETKGKRVGVIATEESMNRYIGKNIKCIGSRLDEDSVARHLYAVLRDFDQEKVEYIFGECFSSEHFGQAIMNRLLKAAGYHVIQVSSRERCE</sequence>
<evidence type="ECO:0000256" key="5">
    <source>
        <dbReference type="ARBA" id="ARBA00022490"/>
    </source>
</evidence>
<dbReference type="GO" id="GO:0061710">
    <property type="term" value="F:L-threonylcarbamoyladenylate synthase"/>
    <property type="evidence" value="ECO:0007669"/>
    <property type="project" value="UniProtKB-EC"/>
</dbReference>
<organism evidence="16 17">
    <name type="scientific">Anaeromicropila populeti</name>
    <dbReference type="NCBI Taxonomy" id="37658"/>
    <lineage>
        <taxon>Bacteria</taxon>
        <taxon>Bacillati</taxon>
        <taxon>Bacillota</taxon>
        <taxon>Clostridia</taxon>
        <taxon>Lachnospirales</taxon>
        <taxon>Lachnospiraceae</taxon>
        <taxon>Anaeromicropila</taxon>
    </lineage>
</organism>
<reference evidence="16 17" key="1">
    <citation type="submission" date="2016-10" db="EMBL/GenBank/DDBJ databases">
        <authorList>
            <person name="de Groot N.N."/>
        </authorList>
    </citation>
    <scope>NUCLEOTIDE SEQUENCE [LARGE SCALE GENOMIC DNA]</scope>
    <source>
        <strain evidence="16 17">743A</strain>
    </source>
</reference>
<feature type="binding site" evidence="14">
    <location>
        <position position="68"/>
    </location>
    <ligand>
        <name>L-threonine</name>
        <dbReference type="ChEBI" id="CHEBI:57926"/>
    </ligand>
</feature>
<evidence type="ECO:0000313" key="16">
    <source>
        <dbReference type="EMBL" id="SFR62771.1"/>
    </source>
</evidence>
<dbReference type="Pfam" id="PF01300">
    <property type="entry name" value="Sua5_yciO_yrdC"/>
    <property type="match status" value="1"/>
</dbReference>
<dbReference type="GO" id="GO:0005524">
    <property type="term" value="F:ATP binding"/>
    <property type="evidence" value="ECO:0007669"/>
    <property type="project" value="UniProtKB-UniRule"/>
</dbReference>
<dbReference type="InterPro" id="IPR005145">
    <property type="entry name" value="Sua5_C"/>
</dbReference>
<dbReference type="NCBIfam" id="TIGR00057">
    <property type="entry name" value="L-threonylcarbamoyladenylate synthase"/>
    <property type="match status" value="1"/>
</dbReference>
<dbReference type="AlphaFoldDB" id="A0A1I6I7W1"/>
<dbReference type="Gene3D" id="3.90.870.10">
    <property type="entry name" value="DHBP synthase"/>
    <property type="match status" value="1"/>
</dbReference>
<dbReference type="Pfam" id="PF03481">
    <property type="entry name" value="Sua5_C"/>
    <property type="match status" value="1"/>
</dbReference>
<dbReference type="PROSITE" id="PS51163">
    <property type="entry name" value="YRDC"/>
    <property type="match status" value="1"/>
</dbReference>
<keyword evidence="8 13" id="KW-0548">Nucleotidyltransferase</keyword>
<evidence type="ECO:0000256" key="7">
    <source>
        <dbReference type="ARBA" id="ARBA00022694"/>
    </source>
</evidence>
<feature type="domain" description="YrdC-like" evidence="15">
    <location>
        <begin position="14"/>
        <end position="200"/>
    </location>
</feature>